<dbReference type="InterPro" id="IPR027417">
    <property type="entry name" value="P-loop_NTPase"/>
</dbReference>
<accession>A0A2M7D9G6</accession>
<dbReference type="EMBL" id="PETZ01000028">
    <property type="protein sequence ID" value="PIV45125.1"/>
    <property type="molecule type" value="Genomic_DNA"/>
</dbReference>
<dbReference type="Gene3D" id="3.40.50.300">
    <property type="entry name" value="P-loop containing nucleotide triphosphate hydrolases"/>
    <property type="match status" value="1"/>
</dbReference>
<dbReference type="GO" id="GO:0008146">
    <property type="term" value="F:sulfotransferase activity"/>
    <property type="evidence" value="ECO:0007669"/>
    <property type="project" value="InterPro"/>
</dbReference>
<sequence length="186" mass="22413">TDAIFEAAKTNYWDFPSHEKLLAQKENFDSRIRKLIRKKEKDKRIWGWKDPWTNILIDLFLPYLTNPYFMVIFRNPLAIAKSAVTFTKGKQHEFWVKHPITLFHGLKLANFYDRIILDFLKKYPKLPQLFIAFEDIIENPARETKRITEFLGITPTKQQIDRILNFVMPRDKINRERKRFKNKSIN</sequence>
<dbReference type="AlphaFoldDB" id="A0A2M7D9G6"/>
<name>A0A2M7D9G6_9BACT</name>
<evidence type="ECO:0000313" key="3">
    <source>
        <dbReference type="Proteomes" id="UP000230864"/>
    </source>
</evidence>
<evidence type="ECO:0000313" key="2">
    <source>
        <dbReference type="EMBL" id="PIV45125.1"/>
    </source>
</evidence>
<comment type="caution">
    <text evidence="2">The sequence shown here is derived from an EMBL/GenBank/DDBJ whole genome shotgun (WGS) entry which is preliminary data.</text>
</comment>
<evidence type="ECO:0000259" key="1">
    <source>
        <dbReference type="Pfam" id="PF00685"/>
    </source>
</evidence>
<feature type="domain" description="Sulfotransferase" evidence="1">
    <location>
        <begin position="70"/>
        <end position="165"/>
    </location>
</feature>
<dbReference type="Proteomes" id="UP000230864">
    <property type="component" value="Unassembled WGS sequence"/>
</dbReference>
<feature type="non-terminal residue" evidence="2">
    <location>
        <position position="1"/>
    </location>
</feature>
<gene>
    <name evidence="2" type="ORF">COS25_01580</name>
</gene>
<dbReference type="SUPFAM" id="SSF52540">
    <property type="entry name" value="P-loop containing nucleoside triphosphate hydrolases"/>
    <property type="match status" value="1"/>
</dbReference>
<reference evidence="3" key="1">
    <citation type="submission" date="2017-09" db="EMBL/GenBank/DDBJ databases">
        <title>Depth-based differentiation of microbial function through sediment-hosted aquifers and enrichment of novel symbionts in the deep terrestrial subsurface.</title>
        <authorList>
            <person name="Probst A.J."/>
            <person name="Ladd B."/>
            <person name="Jarett J.K."/>
            <person name="Geller-Mcgrath D.E."/>
            <person name="Sieber C.M.K."/>
            <person name="Emerson J.B."/>
            <person name="Anantharaman K."/>
            <person name="Thomas B.C."/>
            <person name="Malmstrom R."/>
            <person name="Stieglmeier M."/>
            <person name="Klingl A."/>
            <person name="Woyke T."/>
            <person name="Ryan C.M."/>
            <person name="Banfield J.F."/>
        </authorList>
    </citation>
    <scope>NUCLEOTIDE SEQUENCE [LARGE SCALE GENOMIC DNA]</scope>
</reference>
<dbReference type="Pfam" id="PF00685">
    <property type="entry name" value="Sulfotransfer_1"/>
    <property type="match status" value="1"/>
</dbReference>
<protein>
    <recommendedName>
        <fullName evidence="1">Sulfotransferase domain-containing protein</fullName>
    </recommendedName>
</protein>
<proteinExistence type="predicted"/>
<organism evidence="2 3">
    <name type="scientific">Candidatus Nealsonbacteria bacterium CG02_land_8_20_14_3_00_37_10</name>
    <dbReference type="NCBI Taxonomy" id="1974699"/>
    <lineage>
        <taxon>Bacteria</taxon>
        <taxon>Candidatus Nealsoniibacteriota</taxon>
    </lineage>
</organism>
<dbReference type="InterPro" id="IPR000863">
    <property type="entry name" value="Sulfotransferase_dom"/>
</dbReference>